<evidence type="ECO:0000256" key="5">
    <source>
        <dbReference type="ARBA" id="ARBA00022741"/>
    </source>
</evidence>
<dbReference type="GO" id="GO:0006541">
    <property type="term" value="P:glutamine metabolic process"/>
    <property type="evidence" value="ECO:0007669"/>
    <property type="project" value="InterPro"/>
</dbReference>
<dbReference type="Proteomes" id="UP000325440">
    <property type="component" value="Unassembled WGS sequence"/>
</dbReference>
<evidence type="ECO:0000256" key="6">
    <source>
        <dbReference type="ARBA" id="ARBA00022840"/>
    </source>
</evidence>
<evidence type="ECO:0000256" key="8">
    <source>
        <dbReference type="ARBA" id="ARBA00044031"/>
    </source>
</evidence>
<evidence type="ECO:0000313" key="15">
    <source>
        <dbReference type="EMBL" id="VVC39109.1"/>
    </source>
</evidence>
<comment type="catalytic activity">
    <reaction evidence="12">
        <text>L-glutamine + H2O = L-glutamate + NH4(+)</text>
        <dbReference type="Rhea" id="RHEA:15889"/>
        <dbReference type="ChEBI" id="CHEBI:15377"/>
        <dbReference type="ChEBI" id="CHEBI:28938"/>
        <dbReference type="ChEBI" id="CHEBI:29985"/>
        <dbReference type="ChEBI" id="CHEBI:58359"/>
    </reaction>
</comment>
<organism evidence="15 16">
    <name type="scientific">Cinara cedri</name>
    <dbReference type="NCBI Taxonomy" id="506608"/>
    <lineage>
        <taxon>Eukaryota</taxon>
        <taxon>Metazoa</taxon>
        <taxon>Ecdysozoa</taxon>
        <taxon>Arthropoda</taxon>
        <taxon>Hexapoda</taxon>
        <taxon>Insecta</taxon>
        <taxon>Pterygota</taxon>
        <taxon>Neoptera</taxon>
        <taxon>Paraneoptera</taxon>
        <taxon>Hemiptera</taxon>
        <taxon>Sternorrhyncha</taxon>
        <taxon>Aphidomorpha</taxon>
        <taxon>Aphidoidea</taxon>
        <taxon>Aphididae</taxon>
        <taxon>Lachninae</taxon>
        <taxon>Cinara</taxon>
    </lineage>
</organism>
<dbReference type="InterPro" id="IPR036480">
    <property type="entry name" value="CarbP_synth_ssu_N_sf"/>
</dbReference>
<dbReference type="InterPro" id="IPR035686">
    <property type="entry name" value="CPSase_GATase1"/>
</dbReference>
<dbReference type="InterPro" id="IPR006274">
    <property type="entry name" value="CarbamoylP_synth_ssu"/>
</dbReference>
<keyword evidence="13" id="KW-0472">Membrane</keyword>
<dbReference type="InterPro" id="IPR017926">
    <property type="entry name" value="GATASE"/>
</dbReference>
<dbReference type="Gene3D" id="3.50.30.20">
    <property type="entry name" value="Carbamoyl-phosphate synthase small subunit, N-terminal domain"/>
    <property type="match status" value="1"/>
</dbReference>
<dbReference type="Gene3D" id="3.40.50.880">
    <property type="match status" value="1"/>
</dbReference>
<evidence type="ECO:0000256" key="7">
    <source>
        <dbReference type="ARBA" id="ARBA00022962"/>
    </source>
</evidence>
<accession>A0A5E4N5T5</accession>
<comment type="subunit">
    <text evidence="8">Heterodimer composed of 2 chains; the small (or glutamine) chain promotes the hydrolysis of glutamine to ammonia, which is used by the large (or ammonia) chain to synthesize carbamoyl phosphate.</text>
</comment>
<evidence type="ECO:0000256" key="10">
    <source>
        <dbReference type="ARBA" id="ARBA00044340"/>
    </source>
</evidence>
<dbReference type="InterPro" id="IPR029062">
    <property type="entry name" value="Class_I_gatase-like"/>
</dbReference>
<dbReference type="NCBIfam" id="NF009475">
    <property type="entry name" value="PRK12838.1"/>
    <property type="match status" value="1"/>
</dbReference>
<keyword evidence="13" id="KW-1133">Transmembrane helix</keyword>
<dbReference type="CDD" id="cd01744">
    <property type="entry name" value="GATase1_CPSase"/>
    <property type="match status" value="1"/>
</dbReference>
<evidence type="ECO:0000256" key="12">
    <source>
        <dbReference type="ARBA" id="ARBA00049285"/>
    </source>
</evidence>
<evidence type="ECO:0000256" key="9">
    <source>
        <dbReference type="ARBA" id="ARBA00044168"/>
    </source>
</evidence>
<evidence type="ECO:0000259" key="14">
    <source>
        <dbReference type="SMART" id="SM01097"/>
    </source>
</evidence>
<evidence type="ECO:0000256" key="1">
    <source>
        <dbReference type="ARBA" id="ARBA00005077"/>
    </source>
</evidence>
<dbReference type="SUPFAM" id="SSF52317">
    <property type="entry name" value="Class I glutamine amidotransferase-like"/>
    <property type="match status" value="1"/>
</dbReference>
<dbReference type="GO" id="GO:0016740">
    <property type="term" value="F:transferase activity"/>
    <property type="evidence" value="ECO:0007669"/>
    <property type="project" value="UniProtKB-KW"/>
</dbReference>
<dbReference type="GO" id="GO:0005524">
    <property type="term" value="F:ATP binding"/>
    <property type="evidence" value="ECO:0007669"/>
    <property type="project" value="UniProtKB-KW"/>
</dbReference>
<sequence>MRFKNGLEMKKSIQQIYPLHQNPSNPYESTNEFKKSIKYYLAVIALGLNLSAVNSCNIRKYEKENLEFFGVEAVIGASIGLGLSLAALSPLFPKRRNISMVGILLTTAAVVDLLYPTVSSLLPGVYSVHGQPLWCDGKYFLGKSVGKKGKCIGELCFTTGMTGYQHTITDPSFAGQIITFTFPHIGNVGINSKDNEGKKIFASGVIMRELSSASHPSSYIGINDWLKENDVIGISGVDTRALTRHLRDHGSQNGMICPSDNINLDCILQELSEYISENGVETTNKVSLSNAFQSNSDAKYRVAIVDFGVKTSIVLRLIELDCAIKLIKPTKGFSQEVLGFKPDGIVFSNGPGDPKEIGKGVTSEIDIILRSRIPVFGICMGHQLLAITLGAKTVKMSSGHRGSNHPVYEISSEKVEITSQNHGFVVDSKSFPSNVNVTHISLFDGSIEGIAVKDHPIFSVQYHPEEAPGTHDSHYLFKRFIDNIKLHKA</sequence>
<dbReference type="PROSITE" id="PS51273">
    <property type="entry name" value="GATASE_TYPE_1"/>
    <property type="match status" value="1"/>
</dbReference>
<dbReference type="Pfam" id="PF00988">
    <property type="entry name" value="CPSase_sm_chain"/>
    <property type="match status" value="1"/>
</dbReference>
<dbReference type="PRINTS" id="PR00096">
    <property type="entry name" value="GATASE"/>
</dbReference>
<dbReference type="EC" id="6.3.5.5" evidence="3"/>
<evidence type="ECO:0000256" key="13">
    <source>
        <dbReference type="SAM" id="Phobius"/>
    </source>
</evidence>
<comment type="pathway">
    <text evidence="1">Amino-acid biosynthesis; L-arginine biosynthesis; carbamoyl phosphate from bicarbonate: step 1/1.</text>
</comment>
<reference evidence="15 16" key="1">
    <citation type="submission" date="2019-08" db="EMBL/GenBank/DDBJ databases">
        <authorList>
            <person name="Alioto T."/>
            <person name="Alioto T."/>
            <person name="Gomez Garrido J."/>
        </authorList>
    </citation>
    <scope>NUCLEOTIDE SEQUENCE [LARGE SCALE GENOMIC DNA]</scope>
</reference>
<keyword evidence="6" id="KW-0067">ATP-binding</keyword>
<comment type="catalytic activity">
    <reaction evidence="11">
        <text>hydrogencarbonate + L-glutamine + 2 ATP + H2O = carbamoyl phosphate + L-glutamate + 2 ADP + phosphate + 2 H(+)</text>
        <dbReference type="Rhea" id="RHEA:18633"/>
        <dbReference type="ChEBI" id="CHEBI:15377"/>
        <dbReference type="ChEBI" id="CHEBI:15378"/>
        <dbReference type="ChEBI" id="CHEBI:17544"/>
        <dbReference type="ChEBI" id="CHEBI:29985"/>
        <dbReference type="ChEBI" id="CHEBI:30616"/>
        <dbReference type="ChEBI" id="CHEBI:43474"/>
        <dbReference type="ChEBI" id="CHEBI:58228"/>
        <dbReference type="ChEBI" id="CHEBI:58359"/>
        <dbReference type="ChEBI" id="CHEBI:456216"/>
        <dbReference type="EC" id="6.3.5.5"/>
    </reaction>
</comment>
<keyword evidence="7 15" id="KW-0315">Glutamine amidotransferase</keyword>
<evidence type="ECO:0000256" key="2">
    <source>
        <dbReference type="ARBA" id="ARBA00007800"/>
    </source>
</evidence>
<dbReference type="AlphaFoldDB" id="A0A5E4N5T5"/>
<dbReference type="EMBL" id="CABPRJ010001646">
    <property type="protein sequence ID" value="VVC39109.1"/>
    <property type="molecule type" value="Genomic_DNA"/>
</dbReference>
<dbReference type="InterPro" id="IPR002474">
    <property type="entry name" value="CarbamoylP_synth_ssu_N"/>
</dbReference>
<dbReference type="HAMAP" id="MF_01209">
    <property type="entry name" value="CPSase_S_chain"/>
    <property type="match status" value="1"/>
</dbReference>
<keyword evidence="5" id="KW-0547">Nucleotide-binding</keyword>
<dbReference type="NCBIfam" id="TIGR01368">
    <property type="entry name" value="CPSaseIIsmall"/>
    <property type="match status" value="1"/>
</dbReference>
<dbReference type="InterPro" id="IPR050472">
    <property type="entry name" value="Anth_synth/Amidotransfase"/>
</dbReference>
<dbReference type="SUPFAM" id="SSF52021">
    <property type="entry name" value="Carbamoyl phosphate synthetase, small subunit N-terminal domain"/>
    <property type="match status" value="1"/>
</dbReference>
<dbReference type="Pfam" id="PF00117">
    <property type="entry name" value="GATase"/>
    <property type="match status" value="1"/>
</dbReference>
<dbReference type="GO" id="GO:0006207">
    <property type="term" value="P:'de novo' pyrimidine nucleobase biosynthetic process"/>
    <property type="evidence" value="ECO:0007669"/>
    <property type="project" value="InterPro"/>
</dbReference>
<dbReference type="PRINTS" id="PR00099">
    <property type="entry name" value="CPSGATASE"/>
</dbReference>
<dbReference type="PANTHER" id="PTHR43418">
    <property type="entry name" value="MULTIFUNCTIONAL TRYPTOPHAN BIOSYNTHESIS PROTEIN-RELATED"/>
    <property type="match status" value="1"/>
</dbReference>
<name>A0A5E4N5T5_9HEMI</name>
<evidence type="ECO:0000256" key="3">
    <source>
        <dbReference type="ARBA" id="ARBA00012738"/>
    </source>
</evidence>
<evidence type="ECO:0000313" key="16">
    <source>
        <dbReference type="Proteomes" id="UP000325440"/>
    </source>
</evidence>
<protein>
    <recommendedName>
        <fullName evidence="9">Carbamoyl phosphate synthase arginine-specific small chain</fullName>
        <ecNumber evidence="3">6.3.5.5</ecNumber>
    </recommendedName>
    <alternativeName>
        <fullName evidence="10">Arginine-specific carbamoyl phosphate synthetase, glutamine chain</fullName>
    </alternativeName>
</protein>
<gene>
    <name evidence="15" type="ORF">CINCED_3A017642</name>
</gene>
<evidence type="ECO:0000256" key="4">
    <source>
        <dbReference type="ARBA" id="ARBA00022598"/>
    </source>
</evidence>
<feature type="transmembrane region" description="Helical" evidence="13">
    <location>
        <begin position="68"/>
        <end position="92"/>
    </location>
</feature>
<comment type="similarity">
    <text evidence="2">Belongs to the CarA family.</text>
</comment>
<dbReference type="PRINTS" id="PR00097">
    <property type="entry name" value="ANTSNTHASEII"/>
</dbReference>
<keyword evidence="16" id="KW-1185">Reference proteome</keyword>
<proteinExistence type="inferred from homology"/>
<keyword evidence="4" id="KW-0436">Ligase</keyword>
<dbReference type="OrthoDB" id="6754390at2759"/>
<dbReference type="GO" id="GO:0004088">
    <property type="term" value="F:carbamoyl-phosphate synthase (glutamine-hydrolyzing) activity"/>
    <property type="evidence" value="ECO:0007669"/>
    <property type="project" value="UniProtKB-EC"/>
</dbReference>
<keyword evidence="13" id="KW-0812">Transmembrane</keyword>
<evidence type="ECO:0000256" key="11">
    <source>
        <dbReference type="ARBA" id="ARBA00048816"/>
    </source>
</evidence>
<dbReference type="SMART" id="SM01097">
    <property type="entry name" value="CPSase_sm_chain"/>
    <property type="match status" value="1"/>
</dbReference>
<feature type="domain" description="Carbamoyl-phosphate synthase small subunit N-terminal" evidence="14">
    <location>
        <begin position="136"/>
        <end position="257"/>
    </location>
</feature>
<keyword evidence="15" id="KW-0808">Transferase</keyword>
<dbReference type="PANTHER" id="PTHR43418:SF7">
    <property type="entry name" value="CARBAMOYL-PHOSPHATE SYNTHASE SMALL CHAIN"/>
    <property type="match status" value="1"/>
</dbReference>